<keyword evidence="5 12" id="KW-0813">Transport</keyword>
<reference evidence="13 14" key="1">
    <citation type="submission" date="2024-06" db="EMBL/GenBank/DDBJ databases">
        <title>Genomic Encyclopedia of Type Strains, Phase IV (KMG-IV): sequencing the most valuable type-strain genomes for metagenomic binning, comparative biology and taxonomic classification.</title>
        <authorList>
            <person name="Goeker M."/>
        </authorList>
    </citation>
    <scope>NUCLEOTIDE SEQUENCE [LARGE SCALE GENOMIC DNA]</scope>
    <source>
        <strain evidence="13 14">DSM 21331</strain>
    </source>
</reference>
<evidence type="ECO:0000313" key="13">
    <source>
        <dbReference type="EMBL" id="MET3692062.1"/>
    </source>
</evidence>
<protein>
    <recommendedName>
        <fullName evidence="4 12">Heme exporter protein D</fullName>
    </recommendedName>
</protein>
<organism evidence="13 14">
    <name type="scientific">Methylobacterium goesingense</name>
    <dbReference type="NCBI Taxonomy" id="243690"/>
    <lineage>
        <taxon>Bacteria</taxon>
        <taxon>Pseudomonadati</taxon>
        <taxon>Pseudomonadota</taxon>
        <taxon>Alphaproteobacteria</taxon>
        <taxon>Hyphomicrobiales</taxon>
        <taxon>Methylobacteriaceae</taxon>
        <taxon>Methylobacterium</taxon>
    </lineage>
</organism>
<evidence type="ECO:0000256" key="11">
    <source>
        <dbReference type="ARBA" id="ARBA00023136"/>
    </source>
</evidence>
<dbReference type="RefSeq" id="WP_373320918.1">
    <property type="nucleotide sequence ID" value="NZ_BPQL01000086.1"/>
</dbReference>
<comment type="subcellular location">
    <subcellularLocation>
        <location evidence="2 12">Cell inner membrane</location>
        <topology evidence="2 12">Single-pass membrane protein</topology>
    </subcellularLocation>
</comment>
<evidence type="ECO:0000256" key="4">
    <source>
        <dbReference type="ARBA" id="ARBA00016461"/>
    </source>
</evidence>
<evidence type="ECO:0000256" key="10">
    <source>
        <dbReference type="ARBA" id="ARBA00022989"/>
    </source>
</evidence>
<gene>
    <name evidence="13" type="ORF">ABID43_001593</name>
</gene>
<name>A0ABV2L3X3_9HYPH</name>
<keyword evidence="6 12" id="KW-1003">Cell membrane</keyword>
<keyword evidence="10 12" id="KW-1133">Transmembrane helix</keyword>
<dbReference type="Proteomes" id="UP001549145">
    <property type="component" value="Unassembled WGS sequence"/>
</dbReference>
<dbReference type="EMBL" id="JBEPMM010000003">
    <property type="protein sequence ID" value="MET3692062.1"/>
    <property type="molecule type" value="Genomic_DNA"/>
</dbReference>
<evidence type="ECO:0000313" key="14">
    <source>
        <dbReference type="Proteomes" id="UP001549145"/>
    </source>
</evidence>
<dbReference type="Pfam" id="PF04995">
    <property type="entry name" value="CcmD"/>
    <property type="match status" value="1"/>
</dbReference>
<sequence length="49" mass="5095">MLGPHAGFILGAYAFTALVVGGLILHALRDHRAQARALAALQDGTGERP</sequence>
<feature type="transmembrane region" description="Helical" evidence="12">
    <location>
        <begin position="6"/>
        <end position="28"/>
    </location>
</feature>
<proteinExistence type="inferred from homology"/>
<keyword evidence="8 12" id="KW-0812">Transmembrane</keyword>
<evidence type="ECO:0000256" key="3">
    <source>
        <dbReference type="ARBA" id="ARBA00008741"/>
    </source>
</evidence>
<keyword evidence="7 12" id="KW-0997">Cell inner membrane</keyword>
<evidence type="ECO:0000256" key="9">
    <source>
        <dbReference type="ARBA" id="ARBA00022748"/>
    </source>
</evidence>
<comment type="similarity">
    <text evidence="3 12">Belongs to the CcmD/CycX/HelD family.</text>
</comment>
<evidence type="ECO:0000256" key="12">
    <source>
        <dbReference type="RuleBase" id="RU363101"/>
    </source>
</evidence>
<comment type="caution">
    <text evidence="13">The sequence shown here is derived from an EMBL/GenBank/DDBJ whole genome shotgun (WGS) entry which is preliminary data.</text>
</comment>
<keyword evidence="9 12" id="KW-0201">Cytochrome c-type biogenesis</keyword>
<keyword evidence="11 12" id="KW-0472">Membrane</keyword>
<dbReference type="NCBIfam" id="TIGR03141">
    <property type="entry name" value="cytochro_ccmD"/>
    <property type="match status" value="1"/>
</dbReference>
<evidence type="ECO:0000256" key="2">
    <source>
        <dbReference type="ARBA" id="ARBA00004377"/>
    </source>
</evidence>
<evidence type="ECO:0000256" key="1">
    <source>
        <dbReference type="ARBA" id="ARBA00002442"/>
    </source>
</evidence>
<evidence type="ECO:0000256" key="6">
    <source>
        <dbReference type="ARBA" id="ARBA00022475"/>
    </source>
</evidence>
<evidence type="ECO:0000256" key="5">
    <source>
        <dbReference type="ARBA" id="ARBA00022448"/>
    </source>
</evidence>
<evidence type="ECO:0000256" key="8">
    <source>
        <dbReference type="ARBA" id="ARBA00022692"/>
    </source>
</evidence>
<comment type="function">
    <text evidence="1 12">Required for the export of heme to the periplasm for the biogenesis of c-type cytochromes.</text>
</comment>
<accession>A0ABV2L3X3</accession>
<dbReference type="InterPro" id="IPR007078">
    <property type="entry name" value="Haem_export_protD_CcmD"/>
</dbReference>
<keyword evidence="14" id="KW-1185">Reference proteome</keyword>
<evidence type="ECO:0000256" key="7">
    <source>
        <dbReference type="ARBA" id="ARBA00022519"/>
    </source>
</evidence>